<dbReference type="PANTHER" id="PTHR44917">
    <property type="entry name" value="PROTEIN HIGH CHLOROPHYLL FLUORESCENT 107"/>
    <property type="match status" value="1"/>
</dbReference>
<dbReference type="RefSeq" id="WP_130433146.1">
    <property type="nucleotide sequence ID" value="NZ_SHKP01000007.1"/>
</dbReference>
<dbReference type="GO" id="GO:0003727">
    <property type="term" value="F:single-stranded RNA binding"/>
    <property type="evidence" value="ECO:0007669"/>
    <property type="project" value="TreeGrafter"/>
</dbReference>
<proteinExistence type="predicted"/>
<comment type="caution">
    <text evidence="3">The sequence shown here is derived from an EMBL/GenBank/DDBJ whole genome shotgun (WGS) entry which is preliminary data.</text>
</comment>
<organism evidence="3 4">
    <name type="scientific">Rivibacter subsaxonicus</name>
    <dbReference type="NCBI Taxonomy" id="457575"/>
    <lineage>
        <taxon>Bacteria</taxon>
        <taxon>Pseudomonadati</taxon>
        <taxon>Pseudomonadota</taxon>
        <taxon>Betaproteobacteria</taxon>
        <taxon>Burkholderiales</taxon>
        <taxon>Rivibacter</taxon>
    </lineage>
</organism>
<dbReference type="SUPFAM" id="SSF48452">
    <property type="entry name" value="TPR-like"/>
    <property type="match status" value="2"/>
</dbReference>
<dbReference type="EMBL" id="SHKP01000007">
    <property type="protein sequence ID" value="RZT95051.1"/>
    <property type="molecule type" value="Genomic_DNA"/>
</dbReference>
<dbReference type="OrthoDB" id="9766710at2"/>
<evidence type="ECO:0000256" key="1">
    <source>
        <dbReference type="PROSITE-ProRule" id="PRU00339"/>
    </source>
</evidence>
<dbReference type="AlphaFoldDB" id="A0A4Q7VGA2"/>
<dbReference type="GO" id="GO:0003729">
    <property type="term" value="F:mRNA binding"/>
    <property type="evidence" value="ECO:0007669"/>
    <property type="project" value="InterPro"/>
</dbReference>
<keyword evidence="1" id="KW-0802">TPR repeat</keyword>
<feature type="signal peptide" evidence="2">
    <location>
        <begin position="1"/>
        <end position="24"/>
    </location>
</feature>
<dbReference type="InterPro" id="IPR044624">
    <property type="entry name" value="Mbb1-like"/>
</dbReference>
<dbReference type="InterPro" id="IPR019734">
    <property type="entry name" value="TPR_rpt"/>
</dbReference>
<name>A0A4Q7VGA2_9BURK</name>
<feature type="repeat" description="TPR" evidence="1">
    <location>
        <begin position="194"/>
        <end position="227"/>
    </location>
</feature>
<reference evidence="3 4" key="1">
    <citation type="submission" date="2019-02" db="EMBL/GenBank/DDBJ databases">
        <title>Genomic Encyclopedia of Type Strains, Phase IV (KMG-IV): sequencing the most valuable type-strain genomes for metagenomic binning, comparative biology and taxonomic classification.</title>
        <authorList>
            <person name="Goeker M."/>
        </authorList>
    </citation>
    <scope>NUCLEOTIDE SEQUENCE [LARGE SCALE GENOMIC DNA]</scope>
    <source>
        <strain evidence="3 4">DSM 19570</strain>
    </source>
</reference>
<sequence length="599" mass="66071">MPLSRPLMLMLLAAGLLYGAAAVAQTRAEAPAAPVPPPVDNSRIDAPLFYELLIGEMELRDGDGGTAYEIYLDAARRLRDENLFQRATDIAIQARAGEQALAAARAWSQTLPKSLDAGRYEVQILAGMGRVREAVEPLKRVISLVPPADRVGAIAALPRYFARNTDAKESLAVVEQVLQPYTSGRIADEPASTVAAWAALGRMRLAAGDAAGSLDALQRAQALDPRSESAAVLAVELMPKEPRAEDAIKRFLAAEPPATAAVRQALRLMYARALAGQQRYADAVPLLEQITRETPELADAWLALGALRLELKQPQAAELALKTYLERIDATGNTDEEAEDGATPTQRRAQAYLLLAQAAEQRRDFAAADAWLSRVEDPDQLAVQARRASLLARQGKLEQARALLRQIPERSPEVARAKLLAETQLLREAQQWTAAREVLVQANAKFPDDVDLLYEQAMLDEKLGRVDEMEVLLRRVIALKPSYHHAYNALGYSLADRNLRLPEARELIRKALELAPGDPFLVDSLGWVEYRMGNRDEAIKWLRQAFQARPDPEIAAHLGEVLWVAGQRDEARRVLREARNRDAANEVLKETLARLKVDL</sequence>
<dbReference type="Gene3D" id="1.25.40.10">
    <property type="entry name" value="Tetratricopeptide repeat domain"/>
    <property type="match status" value="4"/>
</dbReference>
<evidence type="ECO:0000256" key="2">
    <source>
        <dbReference type="SAM" id="SignalP"/>
    </source>
</evidence>
<feature type="repeat" description="TPR" evidence="1">
    <location>
        <begin position="519"/>
        <end position="552"/>
    </location>
</feature>
<keyword evidence="2" id="KW-0732">Signal</keyword>
<dbReference type="PANTHER" id="PTHR44917:SF1">
    <property type="entry name" value="PROTEIN HIGH CHLOROPHYLL FLUORESCENT 107"/>
    <property type="match status" value="1"/>
</dbReference>
<dbReference type="SMART" id="SM00028">
    <property type="entry name" value="TPR"/>
    <property type="match status" value="6"/>
</dbReference>
<dbReference type="InterPro" id="IPR011990">
    <property type="entry name" value="TPR-like_helical_dom_sf"/>
</dbReference>
<protein>
    <submittedName>
        <fullName evidence="3">Flp pilus assembly protein TadD</fullName>
    </submittedName>
</protein>
<accession>A0A4Q7VGA2</accession>
<evidence type="ECO:0000313" key="3">
    <source>
        <dbReference type="EMBL" id="RZT95051.1"/>
    </source>
</evidence>
<dbReference type="Proteomes" id="UP000293671">
    <property type="component" value="Unassembled WGS sequence"/>
</dbReference>
<dbReference type="GO" id="GO:0006417">
    <property type="term" value="P:regulation of translation"/>
    <property type="evidence" value="ECO:0007669"/>
    <property type="project" value="TreeGrafter"/>
</dbReference>
<feature type="chain" id="PRO_5020509359" evidence="2">
    <location>
        <begin position="25"/>
        <end position="599"/>
    </location>
</feature>
<dbReference type="GO" id="GO:0006397">
    <property type="term" value="P:mRNA processing"/>
    <property type="evidence" value="ECO:0007669"/>
    <property type="project" value="InterPro"/>
</dbReference>
<keyword evidence="4" id="KW-1185">Reference proteome</keyword>
<gene>
    <name evidence="3" type="ORF">EV670_2798</name>
</gene>
<evidence type="ECO:0000313" key="4">
    <source>
        <dbReference type="Proteomes" id="UP000293671"/>
    </source>
</evidence>
<dbReference type="Pfam" id="PF13432">
    <property type="entry name" value="TPR_16"/>
    <property type="match status" value="3"/>
</dbReference>
<dbReference type="PROSITE" id="PS50005">
    <property type="entry name" value="TPR"/>
    <property type="match status" value="2"/>
</dbReference>